<feature type="signal peptide" evidence="1">
    <location>
        <begin position="1"/>
        <end position="27"/>
    </location>
</feature>
<dbReference type="RefSeq" id="WP_109951086.1">
    <property type="nucleotide sequence ID" value="NZ_CP029551.1"/>
</dbReference>
<evidence type="ECO:0000256" key="1">
    <source>
        <dbReference type="SAM" id="SignalP"/>
    </source>
</evidence>
<dbReference type="OrthoDB" id="7926124at2"/>
<keyword evidence="1" id="KW-0732">Signal</keyword>
<organism evidence="2 3">
    <name type="scientific">Methylobacterium radiodurans</name>
    <dbReference type="NCBI Taxonomy" id="2202828"/>
    <lineage>
        <taxon>Bacteria</taxon>
        <taxon>Pseudomonadati</taxon>
        <taxon>Pseudomonadota</taxon>
        <taxon>Alphaproteobacteria</taxon>
        <taxon>Hyphomicrobiales</taxon>
        <taxon>Methylobacteriaceae</taxon>
        <taxon>Methylobacterium</taxon>
    </lineage>
</organism>
<dbReference type="KEGG" id="meti:DK427_09715"/>
<dbReference type="AlphaFoldDB" id="A0A2U8VQL8"/>
<feature type="chain" id="PRO_5016042181" evidence="1">
    <location>
        <begin position="28"/>
        <end position="320"/>
    </location>
</feature>
<sequence>MAHLIPPRLLRLAALLALLTAPLAARAAEPVFPANASVGLVPPPGMTPARTFAGFEHRSGASIVIAEMPPEAYPQLVERFTPEALRATGFEARGAGEPLAVAGGEGRILRGSQAANSLTYTKWVAIVRGAPGTGLVTVQVPQAADAQVPGPAVEAALRTIGFRAPASLSDQIAALPYTVGDLGGLRPVRVFMGSGLLLTDGPKDVDPEGTQALAIVTPSMGQVAVPVDGEAALARKALLGGLPQIKDIAVTGEERSVRDGATVVRLRGTAKDSRSGRPLRVTQTMLFAKSGYLRLLGVAGPDQTRALDGIERVAASLALR</sequence>
<evidence type="ECO:0000313" key="2">
    <source>
        <dbReference type="EMBL" id="AWN35974.1"/>
    </source>
</evidence>
<proteinExistence type="predicted"/>
<evidence type="ECO:0000313" key="3">
    <source>
        <dbReference type="Proteomes" id="UP000246058"/>
    </source>
</evidence>
<dbReference type="EMBL" id="CP029551">
    <property type="protein sequence ID" value="AWN35974.1"/>
    <property type="molecule type" value="Genomic_DNA"/>
</dbReference>
<name>A0A2U8VQL8_9HYPH</name>
<dbReference type="Proteomes" id="UP000246058">
    <property type="component" value="Chromosome"/>
</dbReference>
<reference evidence="2 3" key="1">
    <citation type="submission" date="2018-05" db="EMBL/GenBank/DDBJ databases">
        <title>Complete Genome Sequence of Methylobacterium sp. 17Sr1-43.</title>
        <authorList>
            <person name="Srinivasan S."/>
        </authorList>
    </citation>
    <scope>NUCLEOTIDE SEQUENCE [LARGE SCALE GENOMIC DNA]</scope>
    <source>
        <strain evidence="2 3">17Sr1-43</strain>
    </source>
</reference>
<keyword evidence="3" id="KW-1185">Reference proteome</keyword>
<protein>
    <submittedName>
        <fullName evidence="2">Uncharacterized protein</fullName>
    </submittedName>
</protein>
<accession>A0A2U8VQL8</accession>
<gene>
    <name evidence="2" type="ORF">DK427_09715</name>
</gene>